<evidence type="ECO:0000256" key="2">
    <source>
        <dbReference type="ARBA" id="ARBA00007935"/>
    </source>
</evidence>
<dbReference type="EMBL" id="JAGGJU010000009">
    <property type="protein sequence ID" value="MBP1852012.1"/>
    <property type="molecule type" value="Genomic_DNA"/>
</dbReference>
<keyword evidence="5 8" id="KW-0812">Transmembrane</keyword>
<dbReference type="CDD" id="cd06550">
    <property type="entry name" value="TM_ABC_iron-siderophores_like"/>
    <property type="match status" value="1"/>
</dbReference>
<comment type="subcellular location">
    <subcellularLocation>
        <location evidence="1">Cell membrane</location>
        <topology evidence="1">Multi-pass membrane protein</topology>
    </subcellularLocation>
</comment>
<feature type="transmembrane region" description="Helical" evidence="8">
    <location>
        <begin position="53"/>
        <end position="75"/>
    </location>
</feature>
<keyword evidence="4" id="KW-1003">Cell membrane</keyword>
<evidence type="ECO:0000256" key="3">
    <source>
        <dbReference type="ARBA" id="ARBA00022448"/>
    </source>
</evidence>
<evidence type="ECO:0000256" key="6">
    <source>
        <dbReference type="ARBA" id="ARBA00022989"/>
    </source>
</evidence>
<reference evidence="9 10" key="1">
    <citation type="submission" date="2021-03" db="EMBL/GenBank/DDBJ databases">
        <title>Genomic Encyclopedia of Type Strains, Phase IV (KMG-IV): sequencing the most valuable type-strain genomes for metagenomic binning, comparative biology and taxonomic classification.</title>
        <authorList>
            <person name="Goeker M."/>
        </authorList>
    </citation>
    <scope>NUCLEOTIDE SEQUENCE [LARGE SCALE GENOMIC DNA]</scope>
    <source>
        <strain evidence="9 10">DSM 21600</strain>
    </source>
</reference>
<comment type="caution">
    <text evidence="9">The sequence shown here is derived from an EMBL/GenBank/DDBJ whole genome shotgun (WGS) entry which is preliminary data.</text>
</comment>
<keyword evidence="6 8" id="KW-1133">Transmembrane helix</keyword>
<feature type="transmembrane region" description="Helical" evidence="8">
    <location>
        <begin position="139"/>
        <end position="161"/>
    </location>
</feature>
<dbReference type="Gene3D" id="1.10.3470.10">
    <property type="entry name" value="ABC transporter involved in vitamin B12 uptake, BtuC"/>
    <property type="match status" value="1"/>
</dbReference>
<keyword evidence="10" id="KW-1185">Reference proteome</keyword>
<dbReference type="PANTHER" id="PTHR30472">
    <property type="entry name" value="FERRIC ENTEROBACTIN TRANSPORT SYSTEM PERMEASE PROTEIN"/>
    <property type="match status" value="1"/>
</dbReference>
<keyword evidence="3" id="KW-0813">Transport</keyword>
<accession>A0ABS4E237</accession>
<dbReference type="Proteomes" id="UP000759443">
    <property type="component" value="Unassembled WGS sequence"/>
</dbReference>
<dbReference type="Pfam" id="PF01032">
    <property type="entry name" value="FecCD"/>
    <property type="match status" value="1"/>
</dbReference>
<evidence type="ECO:0000256" key="7">
    <source>
        <dbReference type="ARBA" id="ARBA00023136"/>
    </source>
</evidence>
<feature type="transmembrane region" description="Helical" evidence="8">
    <location>
        <begin position="271"/>
        <end position="289"/>
    </location>
</feature>
<dbReference type="PANTHER" id="PTHR30472:SF24">
    <property type="entry name" value="FERRIC ENTEROBACTIN TRANSPORT SYSTEM PERMEASE PROTEIN FEPG"/>
    <property type="match status" value="1"/>
</dbReference>
<feature type="transmembrane region" description="Helical" evidence="8">
    <location>
        <begin position="296"/>
        <end position="316"/>
    </location>
</feature>
<evidence type="ECO:0000256" key="1">
    <source>
        <dbReference type="ARBA" id="ARBA00004651"/>
    </source>
</evidence>
<feature type="transmembrane region" description="Helical" evidence="8">
    <location>
        <begin position="84"/>
        <end position="103"/>
    </location>
</feature>
<dbReference type="SUPFAM" id="SSF81345">
    <property type="entry name" value="ABC transporter involved in vitamin B12 uptake, BtuC"/>
    <property type="match status" value="1"/>
</dbReference>
<gene>
    <name evidence="9" type="ORF">J2Z17_003464</name>
</gene>
<evidence type="ECO:0000313" key="9">
    <source>
        <dbReference type="EMBL" id="MBP1852012.1"/>
    </source>
</evidence>
<evidence type="ECO:0000256" key="8">
    <source>
        <dbReference type="SAM" id="Phobius"/>
    </source>
</evidence>
<dbReference type="RefSeq" id="WP_209946841.1">
    <property type="nucleotide sequence ID" value="NZ_JAGGJU010000009.1"/>
</dbReference>
<organism evidence="9 10">
    <name type="scientific">Rhizobium halophytocola</name>
    <dbReference type="NCBI Taxonomy" id="735519"/>
    <lineage>
        <taxon>Bacteria</taxon>
        <taxon>Pseudomonadati</taxon>
        <taxon>Pseudomonadota</taxon>
        <taxon>Alphaproteobacteria</taxon>
        <taxon>Hyphomicrobiales</taxon>
        <taxon>Rhizobiaceae</taxon>
        <taxon>Rhizobium/Agrobacterium group</taxon>
        <taxon>Rhizobium</taxon>
    </lineage>
</organism>
<evidence type="ECO:0000313" key="10">
    <source>
        <dbReference type="Proteomes" id="UP000759443"/>
    </source>
</evidence>
<protein>
    <submittedName>
        <fullName evidence="9">Iron complex transport system permease protein</fullName>
    </submittedName>
</protein>
<dbReference type="InterPro" id="IPR000522">
    <property type="entry name" value="ABC_transptr_permease_BtuC"/>
</dbReference>
<feature type="transmembrane region" description="Helical" evidence="8">
    <location>
        <begin position="228"/>
        <end position="251"/>
    </location>
</feature>
<comment type="similarity">
    <text evidence="2">Belongs to the binding-protein-dependent transport system permease family. FecCD subfamily.</text>
</comment>
<dbReference type="InterPro" id="IPR037294">
    <property type="entry name" value="ABC_BtuC-like"/>
</dbReference>
<proteinExistence type="inferred from homology"/>
<evidence type="ECO:0000256" key="4">
    <source>
        <dbReference type="ARBA" id="ARBA00022475"/>
    </source>
</evidence>
<sequence>MRGIFILLALLLGAALLSLMVGQIMLGPADLWTGLLTGMGPAALTLRVLRGPGLATAIGAGAVLGTSGAIFQLLLRNPLAAPDVMGFTSGAGLAVLVGTALGLTVPMPLLAAAGGLAAAGLVALLSYQRDGRQVTMTFVLVGIGVAFFTSAASGFLMTRLSSQQAMEAQRWLTGSLSARDWGHVAQVFSMGAVLALLLAPQVRGLALLELGDDLAAGLGLRVRRARRMLALTAVLFAAAGVAVAGPVPFVALMAGPLGGRLINARQAGLRLAAASVTGAILTVLADLAGRTIVPGLQLPVGVMTGIFGAPYLLWLLSREMETGDL</sequence>
<name>A0ABS4E237_9HYPH</name>
<evidence type="ECO:0000256" key="5">
    <source>
        <dbReference type="ARBA" id="ARBA00022692"/>
    </source>
</evidence>
<keyword evidence="7 8" id="KW-0472">Membrane</keyword>